<evidence type="ECO:0000256" key="3">
    <source>
        <dbReference type="ARBA" id="ARBA00022490"/>
    </source>
</evidence>
<evidence type="ECO:0000256" key="2">
    <source>
        <dbReference type="ARBA" id="ARBA00004496"/>
    </source>
</evidence>
<accession>A0A7J9CVU2</accession>
<dbReference type="Proteomes" id="UP000593579">
    <property type="component" value="Unassembled WGS sequence"/>
</dbReference>
<comment type="caution">
    <text evidence="6">The sequence shown here is derived from an EMBL/GenBank/DDBJ whole genome shotgun (WGS) entry which is preliminary data.</text>
</comment>
<keyword evidence="7" id="KW-1185">Reference proteome</keyword>
<keyword evidence="4" id="KW-0539">Nucleus</keyword>
<comment type="subcellular location">
    <subcellularLocation>
        <location evidence="2">Cytoplasm</location>
    </subcellularLocation>
    <subcellularLocation>
        <location evidence="1">Nucleus</location>
    </subcellularLocation>
</comment>
<evidence type="ECO:0000256" key="1">
    <source>
        <dbReference type="ARBA" id="ARBA00004123"/>
    </source>
</evidence>
<dbReference type="OrthoDB" id="283424at2759"/>
<organism evidence="6 7">
    <name type="scientific">Gossypium gossypioides</name>
    <name type="common">Mexican cotton</name>
    <name type="synonym">Selera gossypioides</name>
    <dbReference type="NCBI Taxonomy" id="34282"/>
    <lineage>
        <taxon>Eukaryota</taxon>
        <taxon>Viridiplantae</taxon>
        <taxon>Streptophyta</taxon>
        <taxon>Embryophyta</taxon>
        <taxon>Tracheophyta</taxon>
        <taxon>Spermatophyta</taxon>
        <taxon>Magnoliopsida</taxon>
        <taxon>eudicotyledons</taxon>
        <taxon>Gunneridae</taxon>
        <taxon>Pentapetalae</taxon>
        <taxon>rosids</taxon>
        <taxon>malvids</taxon>
        <taxon>Malvales</taxon>
        <taxon>Malvaceae</taxon>
        <taxon>Malvoideae</taxon>
        <taxon>Gossypium</taxon>
    </lineage>
</organism>
<dbReference type="AlphaFoldDB" id="A0A7J9CVU2"/>
<protein>
    <submittedName>
        <fullName evidence="6">Uncharacterized protein</fullName>
    </submittedName>
</protein>
<dbReference type="EMBL" id="JABEZY010000013">
    <property type="protein sequence ID" value="MBA0752660.1"/>
    <property type="molecule type" value="Genomic_DNA"/>
</dbReference>
<dbReference type="InterPro" id="IPR044159">
    <property type="entry name" value="IQM"/>
</dbReference>
<dbReference type="PANTHER" id="PTHR31250">
    <property type="entry name" value="IQ DOMAIN-CONTAINING PROTEIN IQM3"/>
    <property type="match status" value="1"/>
</dbReference>
<evidence type="ECO:0000256" key="5">
    <source>
        <dbReference type="SAM" id="MobiDB-lite"/>
    </source>
</evidence>
<feature type="region of interest" description="Disordered" evidence="5">
    <location>
        <begin position="225"/>
        <end position="244"/>
    </location>
</feature>
<dbReference type="GO" id="GO:0005634">
    <property type="term" value="C:nucleus"/>
    <property type="evidence" value="ECO:0007669"/>
    <property type="project" value="UniProtKB-SubCell"/>
</dbReference>
<proteinExistence type="predicted"/>
<evidence type="ECO:0000313" key="7">
    <source>
        <dbReference type="Proteomes" id="UP000593579"/>
    </source>
</evidence>
<gene>
    <name evidence="6" type="ORF">Gogos_001467</name>
</gene>
<evidence type="ECO:0000256" key="4">
    <source>
        <dbReference type="ARBA" id="ARBA00023242"/>
    </source>
</evidence>
<name>A0A7J9CVU2_GOSGO</name>
<sequence>MKRVLFRGISLTTHNFLHSYTKTSQNPVHLFTPLAASTRSRLRLYSSESDSPVEKKPDPVIESASVAEAHVEDVALPVVHMSDKGKKWVKKILAKQVIVCFLLILFDFVSCLVPELEARIKKYSEGNLEAILPVLHAILQRMLAGKHDEADELRRKLKTHGGATIAAGRLVVDNGVLKAVWPHSGHYRPLEENFNESFNNFISFLRENNVDLNNVKMTPVDEEGNLAGKQRSSNHPRCNSSEDDFNFEDEEINSQGGSTALAENNVAFVPSCNKDNSMDSSLVDGYAIEEETVSLELDWYENHADNELEDPS</sequence>
<dbReference type="GO" id="GO:0005737">
    <property type="term" value="C:cytoplasm"/>
    <property type="evidence" value="ECO:0007669"/>
    <property type="project" value="UniProtKB-SubCell"/>
</dbReference>
<evidence type="ECO:0000313" key="6">
    <source>
        <dbReference type="EMBL" id="MBA0752660.1"/>
    </source>
</evidence>
<keyword evidence="3" id="KW-0963">Cytoplasm</keyword>
<reference evidence="6 7" key="1">
    <citation type="journal article" date="2019" name="Genome Biol. Evol.">
        <title>Insights into the evolution of the New World diploid cottons (Gossypium, subgenus Houzingenia) based on genome sequencing.</title>
        <authorList>
            <person name="Grover C.E."/>
            <person name="Arick M.A. 2nd"/>
            <person name="Thrash A."/>
            <person name="Conover J.L."/>
            <person name="Sanders W.S."/>
            <person name="Peterson D.G."/>
            <person name="Frelichowski J.E."/>
            <person name="Scheffler J.A."/>
            <person name="Scheffler B.E."/>
            <person name="Wendel J.F."/>
        </authorList>
    </citation>
    <scope>NUCLEOTIDE SEQUENCE [LARGE SCALE GENOMIC DNA]</scope>
    <source>
        <strain evidence="6">5</strain>
        <tissue evidence="6">Leaf</tissue>
    </source>
</reference>
<dbReference type="PANTHER" id="PTHR31250:SF14">
    <property type="entry name" value="IQ DOMAIN-CONTAINING PROTEIN IQM2"/>
    <property type="match status" value="1"/>
</dbReference>